<dbReference type="EMBL" id="FCOX02000076">
    <property type="protein sequence ID" value="SAL05216.1"/>
    <property type="molecule type" value="Genomic_DNA"/>
</dbReference>
<evidence type="ECO:0000256" key="3">
    <source>
        <dbReference type="ARBA" id="ARBA00022989"/>
    </source>
</evidence>
<evidence type="ECO:0000256" key="4">
    <source>
        <dbReference type="ARBA" id="ARBA00023136"/>
    </source>
</evidence>
<evidence type="ECO:0000259" key="5">
    <source>
        <dbReference type="Pfam" id="PF04335"/>
    </source>
</evidence>
<comment type="caution">
    <text evidence="6">The sequence shown here is derived from an EMBL/GenBank/DDBJ whole genome shotgun (WGS) entry which is preliminary data.</text>
</comment>
<keyword evidence="7" id="KW-1185">Reference proteome</keyword>
<keyword evidence="3" id="KW-1133">Transmembrane helix</keyword>
<dbReference type="Proteomes" id="UP000071859">
    <property type="component" value="Unassembled WGS sequence"/>
</dbReference>
<dbReference type="SUPFAM" id="SSF54427">
    <property type="entry name" value="NTF2-like"/>
    <property type="match status" value="1"/>
</dbReference>
<name>A0A158EFN1_9BURK</name>
<dbReference type="InterPro" id="IPR032710">
    <property type="entry name" value="NTF2-like_dom_sf"/>
</dbReference>
<gene>
    <name evidence="6" type="primary">ptlE_1</name>
    <name evidence="6" type="ORF">AWB78_07363</name>
</gene>
<evidence type="ECO:0000256" key="2">
    <source>
        <dbReference type="ARBA" id="ARBA00022692"/>
    </source>
</evidence>
<evidence type="ECO:0000256" key="1">
    <source>
        <dbReference type="ARBA" id="ARBA00004167"/>
    </source>
</evidence>
<dbReference type="AlphaFoldDB" id="A0A158EFN1"/>
<dbReference type="InterPro" id="IPR007430">
    <property type="entry name" value="VirB8"/>
</dbReference>
<comment type="subcellular location">
    <subcellularLocation>
        <location evidence="1">Membrane</location>
        <topology evidence="1">Single-pass membrane protein</topology>
    </subcellularLocation>
</comment>
<reference evidence="6" key="1">
    <citation type="submission" date="2016-01" db="EMBL/GenBank/DDBJ databases">
        <authorList>
            <person name="Peeters C."/>
        </authorList>
    </citation>
    <scope>NUCLEOTIDE SEQUENCE</scope>
    <source>
        <strain evidence="6">LMG 29321</strain>
    </source>
</reference>
<organism evidence="6 7">
    <name type="scientific">Caballeronia calidae</name>
    <dbReference type="NCBI Taxonomy" id="1777139"/>
    <lineage>
        <taxon>Bacteria</taxon>
        <taxon>Pseudomonadati</taxon>
        <taxon>Pseudomonadota</taxon>
        <taxon>Betaproteobacteria</taxon>
        <taxon>Burkholderiales</taxon>
        <taxon>Burkholderiaceae</taxon>
        <taxon>Caballeronia</taxon>
    </lineage>
</organism>
<dbReference type="Gene3D" id="3.10.450.230">
    <property type="entry name" value="VirB8 protein"/>
    <property type="match status" value="1"/>
</dbReference>
<sequence>MVKIRARKPNLRSTGQRSESYESIRVSRNRAWLLALAAWPVAGLALAAVAFEKANEGYVPPVVLTIDQHDHVAKSEIGTPDVLLSRDAIIESELARYITERFTLDRKFRDDHIAYVRLHSSTEVDDQFAHEMDPKNKDNPYYSIGESTVRRVREVRIRILDRDEKKAEATFTTFNDGSGEAHLIYWHVLFRYDFVKQALTPENRYINGNGFMVTAFAPNTEPGAPTP</sequence>
<dbReference type="OrthoDB" id="8994690at2"/>
<protein>
    <submittedName>
        <fullName evidence="6">Type IV secretion system protein PtlE</fullName>
    </submittedName>
</protein>
<accession>A0A158EFN1</accession>
<proteinExistence type="predicted"/>
<dbReference type="Pfam" id="PF04335">
    <property type="entry name" value="VirB8"/>
    <property type="match status" value="1"/>
</dbReference>
<keyword evidence="4" id="KW-0472">Membrane</keyword>
<evidence type="ECO:0000313" key="7">
    <source>
        <dbReference type="Proteomes" id="UP000071859"/>
    </source>
</evidence>
<feature type="domain" description="Bacterial virulence protein VirB8" evidence="5">
    <location>
        <begin position="19"/>
        <end position="216"/>
    </location>
</feature>
<dbReference type="CDD" id="cd16424">
    <property type="entry name" value="VirB8"/>
    <property type="match status" value="1"/>
</dbReference>
<keyword evidence="2" id="KW-0812">Transmembrane</keyword>
<evidence type="ECO:0000313" key="6">
    <source>
        <dbReference type="EMBL" id="SAL05216.1"/>
    </source>
</evidence>
<dbReference type="GO" id="GO:0016020">
    <property type="term" value="C:membrane"/>
    <property type="evidence" value="ECO:0007669"/>
    <property type="project" value="UniProtKB-SubCell"/>
</dbReference>
<dbReference type="RefSeq" id="WP_062611503.1">
    <property type="nucleotide sequence ID" value="NZ_FCOX02000076.1"/>
</dbReference>